<dbReference type="Pfam" id="PF00392">
    <property type="entry name" value="GntR"/>
    <property type="match status" value="1"/>
</dbReference>
<accession>A0ABS7HWC3</accession>
<dbReference type="InterPro" id="IPR036390">
    <property type="entry name" value="WH_DNA-bd_sf"/>
</dbReference>
<dbReference type="SUPFAM" id="SSF46785">
    <property type="entry name" value="Winged helix' DNA-binding domain"/>
    <property type="match status" value="1"/>
</dbReference>
<dbReference type="Proteomes" id="UP000777440">
    <property type="component" value="Unassembled WGS sequence"/>
</dbReference>
<evidence type="ECO:0000256" key="1">
    <source>
        <dbReference type="ARBA" id="ARBA00023015"/>
    </source>
</evidence>
<dbReference type="PROSITE" id="PS50949">
    <property type="entry name" value="HTH_GNTR"/>
    <property type="match status" value="1"/>
</dbReference>
<name>A0ABS7HWC3_9MICO</name>
<keyword evidence="3" id="KW-0804">Transcription</keyword>
<sequence length="240" mass="25914">MTDRLQLGPLAREGGSVADDVVRHLQRLIVTGVLAPGERLAPERTLAAELGVSRNALREALLRLELLGLLDRRQGRDTRVSANLPLTSTFTAHLEQDAARFHDSAELRTVVEPQIARLAAGRIQADEIAALTELLRQAAAAPDADESVRLDVAFHVEVARATRNALLASLSELTVAWTVEARVYSHLEDHGRRLSSAGHGRILRALAAHDGDAAEAAMRVHLDEIAEVIEAVRAGTPDLS</sequence>
<dbReference type="EMBL" id="JAEUAX010000003">
    <property type="protein sequence ID" value="MBW9109672.1"/>
    <property type="molecule type" value="Genomic_DNA"/>
</dbReference>
<dbReference type="Gene3D" id="1.10.10.10">
    <property type="entry name" value="Winged helix-like DNA-binding domain superfamily/Winged helix DNA-binding domain"/>
    <property type="match status" value="1"/>
</dbReference>
<dbReference type="InterPro" id="IPR008920">
    <property type="entry name" value="TF_FadR/GntR_C"/>
</dbReference>
<evidence type="ECO:0000313" key="5">
    <source>
        <dbReference type="EMBL" id="MBW9109672.1"/>
    </source>
</evidence>
<dbReference type="PRINTS" id="PR00035">
    <property type="entry name" value="HTHGNTR"/>
</dbReference>
<evidence type="ECO:0000259" key="4">
    <source>
        <dbReference type="PROSITE" id="PS50949"/>
    </source>
</evidence>
<proteinExistence type="predicted"/>
<comment type="caution">
    <text evidence="5">The sequence shown here is derived from an EMBL/GenBank/DDBJ whole genome shotgun (WGS) entry which is preliminary data.</text>
</comment>
<dbReference type="RefSeq" id="WP_220339260.1">
    <property type="nucleotide sequence ID" value="NZ_JAEUAX010000003.1"/>
</dbReference>
<dbReference type="InterPro" id="IPR036388">
    <property type="entry name" value="WH-like_DNA-bd_sf"/>
</dbReference>
<organism evidence="5 6">
    <name type="scientific">Microbacterium ureisolvens</name>
    <dbReference type="NCBI Taxonomy" id="2781186"/>
    <lineage>
        <taxon>Bacteria</taxon>
        <taxon>Bacillati</taxon>
        <taxon>Actinomycetota</taxon>
        <taxon>Actinomycetes</taxon>
        <taxon>Micrococcales</taxon>
        <taxon>Microbacteriaceae</taxon>
        <taxon>Microbacterium</taxon>
    </lineage>
</organism>
<reference evidence="5 6" key="1">
    <citation type="journal article" date="2021" name="MBio">
        <title>Poor Competitiveness of Bradyrhizobium in Pigeon Pea Root Colonization in Indian Soils.</title>
        <authorList>
            <person name="Chalasani D."/>
            <person name="Basu A."/>
            <person name="Pullabhotla S.V.S.R.N."/>
            <person name="Jorrin B."/>
            <person name="Neal A.L."/>
            <person name="Poole P.S."/>
            <person name="Podile A.R."/>
            <person name="Tkacz A."/>
        </authorList>
    </citation>
    <scope>NUCLEOTIDE SEQUENCE [LARGE SCALE GENOMIC DNA]</scope>
    <source>
        <strain evidence="5 6">HU12</strain>
    </source>
</reference>
<keyword evidence="1" id="KW-0805">Transcription regulation</keyword>
<protein>
    <submittedName>
        <fullName evidence="5">FadR family transcriptional regulator</fullName>
    </submittedName>
</protein>
<dbReference type="SMART" id="SM00895">
    <property type="entry name" value="FCD"/>
    <property type="match status" value="1"/>
</dbReference>
<dbReference type="Pfam" id="PF07729">
    <property type="entry name" value="FCD"/>
    <property type="match status" value="1"/>
</dbReference>
<dbReference type="InterPro" id="IPR000524">
    <property type="entry name" value="Tscrpt_reg_HTH_GntR"/>
</dbReference>
<gene>
    <name evidence="5" type="ORF">JNB61_07805</name>
</gene>
<evidence type="ECO:0000313" key="6">
    <source>
        <dbReference type="Proteomes" id="UP000777440"/>
    </source>
</evidence>
<dbReference type="Gene3D" id="1.20.120.530">
    <property type="entry name" value="GntR ligand-binding domain-like"/>
    <property type="match status" value="1"/>
</dbReference>
<feature type="domain" description="HTH gntR-type" evidence="4">
    <location>
        <begin position="15"/>
        <end position="83"/>
    </location>
</feature>
<dbReference type="PANTHER" id="PTHR43537">
    <property type="entry name" value="TRANSCRIPTIONAL REGULATOR, GNTR FAMILY"/>
    <property type="match status" value="1"/>
</dbReference>
<evidence type="ECO:0000256" key="2">
    <source>
        <dbReference type="ARBA" id="ARBA00023125"/>
    </source>
</evidence>
<dbReference type="SUPFAM" id="SSF48008">
    <property type="entry name" value="GntR ligand-binding domain-like"/>
    <property type="match status" value="1"/>
</dbReference>
<keyword evidence="6" id="KW-1185">Reference proteome</keyword>
<keyword evidence="2" id="KW-0238">DNA-binding</keyword>
<dbReference type="InterPro" id="IPR011711">
    <property type="entry name" value="GntR_C"/>
</dbReference>
<dbReference type="SMART" id="SM00345">
    <property type="entry name" value="HTH_GNTR"/>
    <property type="match status" value="1"/>
</dbReference>
<evidence type="ECO:0000256" key="3">
    <source>
        <dbReference type="ARBA" id="ARBA00023163"/>
    </source>
</evidence>
<dbReference type="PANTHER" id="PTHR43537:SF44">
    <property type="entry name" value="GNTR FAMILY REGULATORY PROTEIN"/>
    <property type="match status" value="1"/>
</dbReference>